<name>A0A0F9BKK3_9ZZZZ</name>
<sequence>MPIKLTKHALERMRLRNISKEELFDAIENPDKILNDSFGNKIVHKVKKKYLLRVFYYIEGDSKLVLTAYKTSKFDKYV</sequence>
<dbReference type="Pfam" id="PF14076">
    <property type="entry name" value="DUF4258"/>
    <property type="match status" value="1"/>
</dbReference>
<reference evidence="1" key="1">
    <citation type="journal article" date="2015" name="Nature">
        <title>Complex archaea that bridge the gap between prokaryotes and eukaryotes.</title>
        <authorList>
            <person name="Spang A."/>
            <person name="Saw J.H."/>
            <person name="Jorgensen S.L."/>
            <person name="Zaremba-Niedzwiedzka K."/>
            <person name="Martijn J."/>
            <person name="Lind A.E."/>
            <person name="van Eijk R."/>
            <person name="Schleper C."/>
            <person name="Guy L."/>
            <person name="Ettema T.J."/>
        </authorList>
    </citation>
    <scope>NUCLEOTIDE SEQUENCE</scope>
</reference>
<evidence type="ECO:0000313" key="1">
    <source>
        <dbReference type="EMBL" id="KKL22375.1"/>
    </source>
</evidence>
<proteinExistence type="predicted"/>
<dbReference type="AlphaFoldDB" id="A0A0F9BKK3"/>
<dbReference type="EMBL" id="LAZR01037375">
    <property type="protein sequence ID" value="KKL22375.1"/>
    <property type="molecule type" value="Genomic_DNA"/>
</dbReference>
<evidence type="ECO:0008006" key="2">
    <source>
        <dbReference type="Google" id="ProtNLM"/>
    </source>
</evidence>
<protein>
    <recommendedName>
        <fullName evidence="2">DUF4258 domain-containing protein</fullName>
    </recommendedName>
</protein>
<comment type="caution">
    <text evidence="1">The sequence shown here is derived from an EMBL/GenBank/DDBJ whole genome shotgun (WGS) entry which is preliminary data.</text>
</comment>
<dbReference type="InterPro" id="IPR025354">
    <property type="entry name" value="DUF4258"/>
</dbReference>
<organism evidence="1">
    <name type="scientific">marine sediment metagenome</name>
    <dbReference type="NCBI Taxonomy" id="412755"/>
    <lineage>
        <taxon>unclassified sequences</taxon>
        <taxon>metagenomes</taxon>
        <taxon>ecological metagenomes</taxon>
    </lineage>
</organism>
<accession>A0A0F9BKK3</accession>
<gene>
    <name evidence="1" type="ORF">LCGC14_2436050</name>
</gene>